<accession>A0A1I1E9C0</accession>
<dbReference type="InterPro" id="IPR001680">
    <property type="entry name" value="WD40_rpt"/>
</dbReference>
<feature type="repeat" description="WD" evidence="3">
    <location>
        <begin position="743"/>
        <end position="784"/>
    </location>
</feature>
<dbReference type="Proteomes" id="UP000198639">
    <property type="component" value="Unassembled WGS sequence"/>
</dbReference>
<dbReference type="SMART" id="SM00320">
    <property type="entry name" value="WD40"/>
    <property type="match status" value="13"/>
</dbReference>
<evidence type="ECO:0000313" key="6">
    <source>
        <dbReference type="EMBL" id="SFB83202.1"/>
    </source>
</evidence>
<dbReference type="SUPFAM" id="SSF50156">
    <property type="entry name" value="PDZ domain-like"/>
    <property type="match status" value="1"/>
</dbReference>
<dbReference type="InterPro" id="IPR036034">
    <property type="entry name" value="PDZ_sf"/>
</dbReference>
<dbReference type="SUPFAM" id="SSF52129">
    <property type="entry name" value="Caspase-like"/>
    <property type="match status" value="1"/>
</dbReference>
<dbReference type="Pfam" id="PF00656">
    <property type="entry name" value="Peptidase_C14"/>
    <property type="match status" value="1"/>
</dbReference>
<keyword evidence="7" id="KW-1185">Reference proteome</keyword>
<dbReference type="EMBL" id="FOLD01000002">
    <property type="protein sequence ID" value="SFB83202.1"/>
    <property type="molecule type" value="Genomic_DNA"/>
</dbReference>
<reference evidence="7" key="1">
    <citation type="submission" date="2016-10" db="EMBL/GenBank/DDBJ databases">
        <authorList>
            <person name="Varghese N."/>
            <person name="Submissions S."/>
        </authorList>
    </citation>
    <scope>NUCLEOTIDE SEQUENCE [LARGE SCALE GENOMIC DNA]</scope>
    <source>
        <strain evidence="7">CGMCC 1.12041</strain>
    </source>
</reference>
<dbReference type="SUPFAM" id="SSF50978">
    <property type="entry name" value="WD40 repeat-like"/>
    <property type="match status" value="1"/>
</dbReference>
<dbReference type="PANTHER" id="PTHR19848">
    <property type="entry name" value="WD40 REPEAT PROTEIN"/>
    <property type="match status" value="1"/>
</dbReference>
<dbReference type="SUPFAM" id="SSF50998">
    <property type="entry name" value="Quinoprotein alcohol dehydrogenase-like"/>
    <property type="match status" value="1"/>
</dbReference>
<feature type="repeat" description="WD" evidence="3">
    <location>
        <begin position="701"/>
        <end position="742"/>
    </location>
</feature>
<feature type="repeat" description="WD" evidence="3">
    <location>
        <begin position="217"/>
        <end position="248"/>
    </location>
</feature>
<dbReference type="InterPro" id="IPR006141">
    <property type="entry name" value="Intein_N"/>
</dbReference>
<feature type="repeat" description="WD" evidence="3">
    <location>
        <begin position="349"/>
        <end position="389"/>
    </location>
</feature>
<protein>
    <submittedName>
        <fullName evidence="6">WD40 repeat</fullName>
    </submittedName>
</protein>
<dbReference type="Gene3D" id="2.30.42.10">
    <property type="match status" value="1"/>
</dbReference>
<dbReference type="Gene3D" id="2.130.10.10">
    <property type="entry name" value="YVTN repeat-like/Quinoprotein amine dehydrogenase"/>
    <property type="match status" value="5"/>
</dbReference>
<dbReference type="PROSITE" id="PS50294">
    <property type="entry name" value="WD_REPEATS_REGION"/>
    <property type="match status" value="2"/>
</dbReference>
<dbReference type="PROSITE" id="PS50817">
    <property type="entry name" value="INTEIN_N_TER"/>
    <property type="match status" value="1"/>
</dbReference>
<dbReference type="RefSeq" id="WP_177207625.1">
    <property type="nucleotide sequence ID" value="NZ_FOLD01000002.1"/>
</dbReference>
<gene>
    <name evidence="6" type="ORF">SAMN05216204_10225</name>
</gene>
<keyword evidence="4" id="KW-0732">Signal</keyword>
<dbReference type="PROSITE" id="PS00678">
    <property type="entry name" value="WD_REPEATS_1"/>
    <property type="match status" value="3"/>
</dbReference>
<evidence type="ECO:0000256" key="4">
    <source>
        <dbReference type="SAM" id="SignalP"/>
    </source>
</evidence>
<evidence type="ECO:0000256" key="3">
    <source>
        <dbReference type="PROSITE-ProRule" id="PRU00221"/>
    </source>
</evidence>
<dbReference type="InterPro" id="IPR019775">
    <property type="entry name" value="WD40_repeat_CS"/>
</dbReference>
<evidence type="ECO:0000256" key="2">
    <source>
        <dbReference type="ARBA" id="ARBA00022737"/>
    </source>
</evidence>
<dbReference type="PANTHER" id="PTHR19848:SF8">
    <property type="entry name" value="F-BOX AND WD REPEAT DOMAIN CONTAINING 7"/>
    <property type="match status" value="1"/>
</dbReference>
<feature type="repeat" description="WD" evidence="3">
    <location>
        <begin position="598"/>
        <end position="620"/>
    </location>
</feature>
<name>A0A1I1E9C0_9BURK</name>
<dbReference type="InterPro" id="IPR011047">
    <property type="entry name" value="Quinoprotein_ADH-like_sf"/>
</dbReference>
<dbReference type="STRING" id="1164594.SAMN05216204_10225"/>
<evidence type="ECO:0000256" key="1">
    <source>
        <dbReference type="ARBA" id="ARBA00022574"/>
    </source>
</evidence>
<feature type="domain" description="Peptidase C14 caspase" evidence="5">
    <location>
        <begin position="1008"/>
        <end position="1236"/>
    </location>
</feature>
<dbReference type="InterPro" id="IPR015943">
    <property type="entry name" value="WD40/YVTN_repeat-like_dom_sf"/>
</dbReference>
<dbReference type="InterPro" id="IPR029030">
    <property type="entry name" value="Caspase-like_dom_sf"/>
</dbReference>
<dbReference type="AlphaFoldDB" id="A0A1I1E9C0"/>
<keyword evidence="1 3" id="KW-0853">WD repeat</keyword>
<feature type="chain" id="PRO_5011744161" evidence="4">
    <location>
        <begin position="23"/>
        <end position="1249"/>
    </location>
</feature>
<dbReference type="InterPro" id="IPR011600">
    <property type="entry name" value="Pept_C14_caspase"/>
</dbReference>
<sequence>MHKLFAVFLAALSILGGPQAAAQDLVRMDPAQAISAGQALNLLRAQRSELLGGAKGVLIFARVPGSQAEAADIRPGDVVVAYAGKPVDDVASLIEQVGAQAASGKGIGLGYVRDGQRKNITVQAGKLGLMFHPVLETLAMPANASAHAASRGNNKGQDDIALHVQTGHPYDVVINVAVSPDGTRAVSAGTGALKLWDLDSGKEIRSLASDSTGDHFVVISPDGRYAISGGGDAKLYVWDLQSGKIAYHIPGPPKARMFFFSGAAFSPDGKQFLASSVGGLGLWDFATGNLIRMMRTSPGDRHMPRTLAFSPDGRHAVADGAHMESGFFDKLVGDVRVWDVATGELLRAIAAHQSLVHSLAFSADGKILLSRNDKQVKLWDFARGAELRSIDSSPGSDGVSDAALAPDGRHVFVSGKALAMLDALTGKEVRRFQDAGDSRGVKCNTNAQSIGFHPNGRSLLTGGTGGICMWDIASGKVIRRIQGTGNTVDAISFSPDGSFLASGGLYSTDIWTLASGKPAASFDESSAQGISAMRHTGDGRHVLTGSHDKKLTLREVQSGKVVRVFEGHAGIITSASLSQDSRILLSSGGATSSMWKGVISSQFDQQLRLWDVQSGQLLRSWREDEDIVNGAVLSADGKRALSSTKSGIKVWDTTNASLVRAIPFGHVGVMAISHDGRRVLAASLDDLTLFDVDTGAALRTFAGSGFGVKSLAFSADDRLALSGGMDNKIRLWEVESGKELRSMSGHTGMVSAVAFSPDGRRAASGSADSTTRLWDVGTGKEILSMIKFKDGEWVSITPAGYFAASSPKAAAYLGVRRGDQVFGVDQLYDVFYRPDIVEAAIAGKEFSSMAGFTIAEAVRQPPPMVERIELPSPGSAATTRIAYRIKSTGGGIGEVRVFHNGKLIQSDGFIRQAPAASLGAKTTDLNAEALAGQMRALAQQAVKNGATGGITESRPKPDLYEATVEVEPVSGANEISVLAFNAPNTVHSAAHTVAFTSTLAPAPPRLHILAIGIDQYRDKSASLKFAAKDASDLANRWKAQAAAIYRPENIFVETISNEQASREGVLARINALAARIKPSDHFLLFIASHGVLLGDQYYMVTSDYNGKLQPSTMISANEIVDFSKRIKALSQLYILDTCHAGGVGGIVSGLYDARVSVLAKKMGLHLYASASSTEEALDGFEGNGLFTHTLLAGLNNNRQADTNTDKQVSMVELGHYSKALTQALAKKMQHRQDPLIVNFGLDSPVYTLP</sequence>
<dbReference type="GO" id="GO:0004197">
    <property type="term" value="F:cysteine-type endopeptidase activity"/>
    <property type="evidence" value="ECO:0007669"/>
    <property type="project" value="InterPro"/>
</dbReference>
<dbReference type="CDD" id="cd00200">
    <property type="entry name" value="WD40"/>
    <property type="match status" value="2"/>
</dbReference>
<dbReference type="Gene3D" id="3.40.50.1460">
    <property type="match status" value="1"/>
</dbReference>
<dbReference type="GO" id="GO:0016539">
    <property type="term" value="P:intein-mediated protein splicing"/>
    <property type="evidence" value="ECO:0007669"/>
    <property type="project" value="InterPro"/>
</dbReference>
<proteinExistence type="predicted"/>
<organism evidence="6 7">
    <name type="scientific">Massilia yuzhufengensis</name>
    <dbReference type="NCBI Taxonomy" id="1164594"/>
    <lineage>
        <taxon>Bacteria</taxon>
        <taxon>Pseudomonadati</taxon>
        <taxon>Pseudomonadota</taxon>
        <taxon>Betaproteobacteria</taxon>
        <taxon>Burkholderiales</taxon>
        <taxon>Oxalobacteraceae</taxon>
        <taxon>Telluria group</taxon>
        <taxon>Massilia</taxon>
    </lineage>
</organism>
<dbReference type="InterPro" id="IPR036322">
    <property type="entry name" value="WD40_repeat_dom_sf"/>
</dbReference>
<feature type="signal peptide" evidence="4">
    <location>
        <begin position="1"/>
        <end position="22"/>
    </location>
</feature>
<evidence type="ECO:0000259" key="5">
    <source>
        <dbReference type="Pfam" id="PF00656"/>
    </source>
</evidence>
<dbReference type="Pfam" id="PF00400">
    <property type="entry name" value="WD40"/>
    <property type="match status" value="7"/>
</dbReference>
<evidence type="ECO:0000313" key="7">
    <source>
        <dbReference type="Proteomes" id="UP000198639"/>
    </source>
</evidence>
<dbReference type="PROSITE" id="PS50082">
    <property type="entry name" value="WD_REPEATS_2"/>
    <property type="match status" value="5"/>
</dbReference>
<keyword evidence="2" id="KW-0677">Repeat</keyword>